<organism evidence="2 3">
    <name type="scientific">Pleurodeles waltl</name>
    <name type="common">Iberian ribbed newt</name>
    <dbReference type="NCBI Taxonomy" id="8319"/>
    <lineage>
        <taxon>Eukaryota</taxon>
        <taxon>Metazoa</taxon>
        <taxon>Chordata</taxon>
        <taxon>Craniata</taxon>
        <taxon>Vertebrata</taxon>
        <taxon>Euteleostomi</taxon>
        <taxon>Amphibia</taxon>
        <taxon>Batrachia</taxon>
        <taxon>Caudata</taxon>
        <taxon>Salamandroidea</taxon>
        <taxon>Salamandridae</taxon>
        <taxon>Pleurodelinae</taxon>
        <taxon>Pleurodeles</taxon>
    </lineage>
</organism>
<dbReference type="EMBL" id="JANPWB010000008">
    <property type="protein sequence ID" value="KAJ1163612.1"/>
    <property type="molecule type" value="Genomic_DNA"/>
</dbReference>
<reference evidence="2" key="1">
    <citation type="journal article" date="2022" name="bioRxiv">
        <title>Sequencing and chromosome-scale assembly of the giantPleurodeles waltlgenome.</title>
        <authorList>
            <person name="Brown T."/>
            <person name="Elewa A."/>
            <person name="Iarovenko S."/>
            <person name="Subramanian E."/>
            <person name="Araus A.J."/>
            <person name="Petzold A."/>
            <person name="Susuki M."/>
            <person name="Suzuki K.-i.T."/>
            <person name="Hayashi T."/>
            <person name="Toyoda A."/>
            <person name="Oliveira C."/>
            <person name="Osipova E."/>
            <person name="Leigh N.D."/>
            <person name="Simon A."/>
            <person name="Yun M.H."/>
        </authorList>
    </citation>
    <scope>NUCLEOTIDE SEQUENCE</scope>
    <source>
        <strain evidence="2">20211129_DDA</strain>
        <tissue evidence="2">Liver</tissue>
    </source>
</reference>
<dbReference type="Proteomes" id="UP001066276">
    <property type="component" value="Chromosome 4_2"/>
</dbReference>
<accession>A0AAV7SHP3</accession>
<evidence type="ECO:0000313" key="3">
    <source>
        <dbReference type="Proteomes" id="UP001066276"/>
    </source>
</evidence>
<feature type="region of interest" description="Disordered" evidence="1">
    <location>
        <begin position="1"/>
        <end position="188"/>
    </location>
</feature>
<feature type="compositionally biased region" description="Polar residues" evidence="1">
    <location>
        <begin position="178"/>
        <end position="188"/>
    </location>
</feature>
<protein>
    <submittedName>
        <fullName evidence="2">Uncharacterized protein</fullName>
    </submittedName>
</protein>
<comment type="caution">
    <text evidence="2">The sequence shown here is derived from an EMBL/GenBank/DDBJ whole genome shotgun (WGS) entry which is preliminary data.</text>
</comment>
<feature type="compositionally biased region" description="Basic and acidic residues" evidence="1">
    <location>
        <begin position="136"/>
        <end position="147"/>
    </location>
</feature>
<evidence type="ECO:0000256" key="1">
    <source>
        <dbReference type="SAM" id="MobiDB-lite"/>
    </source>
</evidence>
<dbReference type="AlphaFoldDB" id="A0AAV7SHP3"/>
<feature type="compositionally biased region" description="Basic and acidic residues" evidence="1">
    <location>
        <begin position="108"/>
        <end position="128"/>
    </location>
</feature>
<feature type="compositionally biased region" description="Basic and acidic residues" evidence="1">
    <location>
        <begin position="49"/>
        <end position="60"/>
    </location>
</feature>
<gene>
    <name evidence="2" type="ORF">NDU88_004068</name>
</gene>
<feature type="compositionally biased region" description="Basic and acidic residues" evidence="1">
    <location>
        <begin position="158"/>
        <end position="177"/>
    </location>
</feature>
<name>A0AAV7SHP3_PLEWA</name>
<keyword evidence="3" id="KW-1185">Reference proteome</keyword>
<evidence type="ECO:0000313" key="2">
    <source>
        <dbReference type="EMBL" id="KAJ1163612.1"/>
    </source>
</evidence>
<sequence length="188" mass="20461">MSRHCRLRHTPGAPTLRRFPTRKSSGREPIGLAFWVTAGRNRPFAPSPGKEDEKAGKEGECDGPTLPVPSYPRGTNTEEVPDLEVLRSGTNRVGLPGDGRQKQALHAITREGRREGGERRSGDCEREGGVIGEEEGGGRPEDREEGRGSLSSGCYSGERGRYRNTAAERDAAEHQEALHQNPSHALVS</sequence>
<proteinExistence type="predicted"/>